<dbReference type="InterPro" id="IPR048913">
    <property type="entry name" value="BetaGal_gal-bd"/>
</dbReference>
<evidence type="ECO:0000313" key="14">
    <source>
        <dbReference type="Proteomes" id="UP001258017"/>
    </source>
</evidence>
<feature type="domain" description="Beta-galactosidase 1-like first all-beta" evidence="11">
    <location>
        <begin position="411"/>
        <end position="515"/>
    </location>
</feature>
<evidence type="ECO:0000256" key="5">
    <source>
        <dbReference type="ARBA" id="ARBA00023295"/>
    </source>
</evidence>
<dbReference type="PROSITE" id="PS01182">
    <property type="entry name" value="GLYCOSYL_HYDROL_F35"/>
    <property type="match status" value="1"/>
</dbReference>
<comment type="similarity">
    <text evidence="1 8">Belongs to the glycosyl hydrolase 35 family.</text>
</comment>
<organism evidence="13 14">
    <name type="scientific">Odynerus spinipes</name>
    <dbReference type="NCBI Taxonomy" id="1348599"/>
    <lineage>
        <taxon>Eukaryota</taxon>
        <taxon>Metazoa</taxon>
        <taxon>Ecdysozoa</taxon>
        <taxon>Arthropoda</taxon>
        <taxon>Hexapoda</taxon>
        <taxon>Insecta</taxon>
        <taxon>Pterygota</taxon>
        <taxon>Neoptera</taxon>
        <taxon>Endopterygota</taxon>
        <taxon>Hymenoptera</taxon>
        <taxon>Apocrita</taxon>
        <taxon>Aculeata</taxon>
        <taxon>Vespoidea</taxon>
        <taxon>Vespidae</taxon>
        <taxon>Eumeninae</taxon>
        <taxon>Odynerus</taxon>
    </lineage>
</organism>
<evidence type="ECO:0000256" key="4">
    <source>
        <dbReference type="ARBA" id="ARBA00023180"/>
    </source>
</evidence>
<protein>
    <recommendedName>
        <fullName evidence="7">Beta-galactosidase</fullName>
        <ecNumber evidence="7">3.2.1.23</ecNumber>
    </recommendedName>
</protein>
<accession>A0AAD9RKF8</accession>
<dbReference type="InterPro" id="IPR017853">
    <property type="entry name" value="GH"/>
</dbReference>
<dbReference type="InterPro" id="IPR026283">
    <property type="entry name" value="B-gal_1-like"/>
</dbReference>
<dbReference type="Pfam" id="PF01301">
    <property type="entry name" value="Glyco_hydro_35"/>
    <property type="match status" value="1"/>
</dbReference>
<evidence type="ECO:0000256" key="2">
    <source>
        <dbReference type="ARBA" id="ARBA00022729"/>
    </source>
</evidence>
<dbReference type="Proteomes" id="UP001258017">
    <property type="component" value="Unassembled WGS sequence"/>
</dbReference>
<feature type="active site" description="Nucleophile" evidence="6">
    <location>
        <position position="271"/>
    </location>
</feature>
<dbReference type="AlphaFoldDB" id="A0AAD9RKF8"/>
<dbReference type="InterPro" id="IPR031330">
    <property type="entry name" value="Gly_Hdrlase_35_cat"/>
</dbReference>
<dbReference type="FunFam" id="3.20.20.80:FF:000017">
    <property type="entry name" value="Beta-galactosidase"/>
    <property type="match status" value="1"/>
</dbReference>
<gene>
    <name evidence="13" type="ORF">KPH14_008053</name>
</gene>
<dbReference type="InterPro" id="IPR008979">
    <property type="entry name" value="Galactose-bd-like_sf"/>
</dbReference>
<evidence type="ECO:0000256" key="7">
    <source>
        <dbReference type="RuleBase" id="RU000675"/>
    </source>
</evidence>
<reference evidence="13" key="1">
    <citation type="submission" date="2021-08" db="EMBL/GenBank/DDBJ databases">
        <authorList>
            <person name="Misof B."/>
            <person name="Oliver O."/>
            <person name="Podsiadlowski L."/>
            <person name="Donath A."/>
            <person name="Peters R."/>
            <person name="Mayer C."/>
            <person name="Rust J."/>
            <person name="Gunkel S."/>
            <person name="Lesny P."/>
            <person name="Martin S."/>
            <person name="Oeyen J.P."/>
            <person name="Petersen M."/>
            <person name="Panagiotis P."/>
            <person name="Wilbrandt J."/>
            <person name="Tanja T."/>
        </authorList>
    </citation>
    <scope>NUCLEOTIDE SEQUENCE</scope>
    <source>
        <strain evidence="13">GBR_01_08_01A</strain>
        <tissue evidence="13">Thorax + abdomen</tissue>
    </source>
</reference>
<dbReference type="Gene3D" id="3.20.20.80">
    <property type="entry name" value="Glycosidases"/>
    <property type="match status" value="1"/>
</dbReference>
<evidence type="ECO:0000256" key="1">
    <source>
        <dbReference type="ARBA" id="ARBA00009809"/>
    </source>
</evidence>
<evidence type="ECO:0000259" key="10">
    <source>
        <dbReference type="Pfam" id="PF01301"/>
    </source>
</evidence>
<name>A0AAD9RKF8_9HYME</name>
<dbReference type="InterPro" id="IPR048912">
    <property type="entry name" value="BetaGal1-like_ABD1"/>
</dbReference>
<keyword evidence="2 9" id="KW-0732">Signal</keyword>
<dbReference type="PIRSF" id="PIRSF006336">
    <property type="entry name" value="B-gal"/>
    <property type="match status" value="1"/>
</dbReference>
<dbReference type="InterPro" id="IPR019801">
    <property type="entry name" value="Glyco_hydro_35_CS"/>
</dbReference>
<dbReference type="SUPFAM" id="SSF49785">
    <property type="entry name" value="Galactose-binding domain-like"/>
    <property type="match status" value="1"/>
</dbReference>
<evidence type="ECO:0000256" key="9">
    <source>
        <dbReference type="SAM" id="SignalP"/>
    </source>
</evidence>
<feature type="signal peptide" evidence="9">
    <location>
        <begin position="1"/>
        <end position="17"/>
    </location>
</feature>
<dbReference type="PANTHER" id="PTHR23421">
    <property type="entry name" value="BETA-GALACTOSIDASE RELATED"/>
    <property type="match status" value="1"/>
</dbReference>
<evidence type="ECO:0000313" key="13">
    <source>
        <dbReference type="EMBL" id="KAK2581263.1"/>
    </source>
</evidence>
<evidence type="ECO:0000259" key="12">
    <source>
        <dbReference type="Pfam" id="PF21467"/>
    </source>
</evidence>
<dbReference type="GO" id="GO:0004565">
    <property type="term" value="F:beta-galactosidase activity"/>
    <property type="evidence" value="ECO:0007669"/>
    <property type="project" value="UniProtKB-EC"/>
</dbReference>
<reference evidence="13" key="2">
    <citation type="journal article" date="2023" name="Commun. Biol.">
        <title>Intrasexual cuticular hydrocarbon dimorphism in a wasp sheds light on hydrocarbon biosynthesis genes in Hymenoptera.</title>
        <authorList>
            <person name="Moris V.C."/>
            <person name="Podsiadlowski L."/>
            <person name="Martin S."/>
            <person name="Oeyen J.P."/>
            <person name="Donath A."/>
            <person name="Petersen M."/>
            <person name="Wilbrandt J."/>
            <person name="Misof B."/>
            <person name="Liedtke D."/>
            <person name="Thamm M."/>
            <person name="Scheiner R."/>
            <person name="Schmitt T."/>
            <person name="Niehuis O."/>
        </authorList>
    </citation>
    <scope>NUCLEOTIDE SEQUENCE</scope>
    <source>
        <strain evidence="13">GBR_01_08_01A</strain>
    </source>
</reference>
<dbReference type="Pfam" id="PF21317">
    <property type="entry name" value="BetaGal_ABD_1"/>
    <property type="match status" value="1"/>
</dbReference>
<keyword evidence="3 7" id="KW-0378">Hydrolase</keyword>
<dbReference type="Pfam" id="PF21467">
    <property type="entry name" value="BetaGal_gal-bd"/>
    <property type="match status" value="1"/>
</dbReference>
<dbReference type="InterPro" id="IPR001944">
    <property type="entry name" value="Glycoside_Hdrlase_35"/>
</dbReference>
<feature type="domain" description="Beta-galactosidase galactose-binding" evidence="12">
    <location>
        <begin position="543"/>
        <end position="603"/>
    </location>
</feature>
<dbReference type="GO" id="GO:0005975">
    <property type="term" value="P:carbohydrate metabolic process"/>
    <property type="evidence" value="ECO:0007669"/>
    <property type="project" value="InterPro"/>
</dbReference>
<evidence type="ECO:0000259" key="11">
    <source>
        <dbReference type="Pfam" id="PF21317"/>
    </source>
</evidence>
<keyword evidence="4" id="KW-0325">Glycoprotein</keyword>
<feature type="domain" description="Glycoside hydrolase 35 catalytic" evidence="10">
    <location>
        <begin position="42"/>
        <end position="362"/>
    </location>
</feature>
<dbReference type="PRINTS" id="PR00742">
    <property type="entry name" value="GLHYDRLASE35"/>
</dbReference>
<keyword evidence="14" id="KW-1185">Reference proteome</keyword>
<comment type="catalytic activity">
    <reaction evidence="7">
        <text>Hydrolysis of terminal non-reducing beta-D-galactose residues in beta-D-galactosides.</text>
        <dbReference type="EC" id="3.2.1.23"/>
    </reaction>
</comment>
<evidence type="ECO:0000256" key="6">
    <source>
        <dbReference type="PIRSR" id="PIRSR006336-1"/>
    </source>
</evidence>
<dbReference type="EMBL" id="JAIFRP010000042">
    <property type="protein sequence ID" value="KAK2581263.1"/>
    <property type="molecule type" value="Genomic_DNA"/>
</dbReference>
<dbReference type="SUPFAM" id="SSF51445">
    <property type="entry name" value="(Trans)glycosidases"/>
    <property type="match status" value="1"/>
</dbReference>
<feature type="chain" id="PRO_5042175220" description="Beta-galactosidase" evidence="9">
    <location>
        <begin position="18"/>
        <end position="637"/>
    </location>
</feature>
<dbReference type="Gene3D" id="2.60.120.260">
    <property type="entry name" value="Galactose-binding domain-like"/>
    <property type="match status" value="2"/>
</dbReference>
<proteinExistence type="inferred from homology"/>
<comment type="caution">
    <text evidence="13">The sequence shown here is derived from an EMBL/GenBank/DDBJ whole genome shotgun (WGS) entry which is preliminary data.</text>
</comment>
<dbReference type="EC" id="3.2.1.23" evidence="7"/>
<feature type="active site" description="Proton donor" evidence="6">
    <location>
        <position position="191"/>
    </location>
</feature>
<evidence type="ECO:0000256" key="8">
    <source>
        <dbReference type="RuleBase" id="RU003679"/>
    </source>
</evidence>
<keyword evidence="5 7" id="KW-0326">Glycosidase</keyword>
<evidence type="ECO:0000256" key="3">
    <source>
        <dbReference type="ARBA" id="ARBA00022801"/>
    </source>
</evidence>
<sequence>MWKTLVFLTLIIGTALGQVVQFERRNDSAARYSFDVDYENDQFLLDGQPFRYVSGSFHYFRAPRQYWRDRLRKMRAAGLNAVSTYVEWSLHQPEPDVWNWSGDADLREFLNIAQEENLLVLLRPGPYICAERDFGGFPYWLLSRVPDIKLRTNDERYMRYVEIYLNTVLEKVKPYLRGNGGPVIMVQVENEYGSYQACDTQYTNRLRDIMQAKVGNKALLFTTDGLSDRMLRCGSVPGTYTTIDFGTGSNVNSSFELMRRYQPRGPLVNSEFYPGWLTHWEEPFQRVKSDAVAKRLDEMLAVGASVNIYMFYGGTNFAFTSGANGDSKAFSPQLTSYDYDAPLTENGDITEKYIQIKNVISKHLPLPNIPVTAKTPTGNYGPVLLEPVLELFEPTSRSLFGSPKIAWNETLTFEEMRLPHWLALYEANMPANVQDPMILNAVPKDRALVYVDDELSGILSRTKGINSVPLESPYGKQIKLLVENQGHLNYGNEIHDFKGIFDVNISGVRPSSWNITGFRLSSVKGLGHFESRTIETGTLKKGPIFLRARFQITGQPLDTYLDTTGWGKGVAYVNGFNLGRYWPLAGPQMTLYVPAPVLQTGENELVLLELEYVPSTRKMKFEDTPNLGVSMLHDLNN</sequence>